<evidence type="ECO:0000256" key="1">
    <source>
        <dbReference type="SAM" id="MobiDB-lite"/>
    </source>
</evidence>
<proteinExistence type="predicted"/>
<dbReference type="AlphaFoldDB" id="A0A9W7C8V5"/>
<protein>
    <submittedName>
        <fullName evidence="2">Uncharacterized protein</fullName>
    </submittedName>
</protein>
<evidence type="ECO:0000313" key="2">
    <source>
        <dbReference type="EMBL" id="GMI05195.1"/>
    </source>
</evidence>
<evidence type="ECO:0000313" key="3">
    <source>
        <dbReference type="Proteomes" id="UP001165122"/>
    </source>
</evidence>
<keyword evidence="3" id="KW-1185">Reference proteome</keyword>
<organism evidence="2 3">
    <name type="scientific">Triparma laevis f. longispina</name>
    <dbReference type="NCBI Taxonomy" id="1714387"/>
    <lineage>
        <taxon>Eukaryota</taxon>
        <taxon>Sar</taxon>
        <taxon>Stramenopiles</taxon>
        <taxon>Ochrophyta</taxon>
        <taxon>Bolidophyceae</taxon>
        <taxon>Parmales</taxon>
        <taxon>Triparmaceae</taxon>
        <taxon>Triparma</taxon>
    </lineage>
</organism>
<sequence>MGYCGPSSSIFFTGPSGCAIYHNKSWICRIQDPGVGGISFIQNGATALAPLKSGKIAVMCFQKEGISRIHVLPCPTSTTSKITSIASLGSYNNCSIFVLITSSDSAFGVSVDTHSTSNNAGPWLTNYTSSAETFSLPHFPPTSDPPSGFKDGPWKIERLPTEAMMAETGLGVVMVEGSKLRLFDVQGERWCETWWEQQIPGKIEYLDYYYSKSNNSTNHTNRVLIGVDGKCFALDISIKGIENVNRLKGKVNSLKGSKVSDEGICYVPMGDGVRGYEVDTSVVWEDAGRDFEKVGGACFHKNNLIVGSGKITRYDKIMNPCCSFEIEAGGDVGLGVSSGYFRTPLNLPIKESEAILFGEDVGLIMKEDELSPIEDMGDWGLKGGAIEVGICADQVAEICRNGDVWVGGQLMNKNSSKSITHAKVRSGVITVVRQNNVVECSTNGGQSWVTVCEFQGEVSAVACANNPVRIGISGWGRGGCDVFKEADFEKTGTTIGEKFNDVRALEILKDGTVVLGIGNGEVVMESPSSPSSSSSSFKVGNTPVKLTVFEAASDQEDGGVKRETWEDKVLGHFKGEILASCDGVGTFPNSALIGTVGAEVVVVNVALVVDNEQPPGSCSVTAMCPLKNARGCFLKDSGEIVVGKISMVARASLKKLEPGERVKHVAGVGRFVAGITESEDKKQSTIRLFDGDKQAWSSKPIYSDKVVSSMTACPSPAGCNNPCIAVATINFSQAVEAAGGGNTRVKAELSVLELVDDGSSDVRMRGIGGVDFEGGCFVTTHCNEHLIVGADEEVVVIRWLAPGERRPKTGNGGLCVISRAPTPSRCVVTALSATPCEGGGEEGNMLVAVAELLHAVVVYKFFAQGEVTRLVCVKEDERAFLTTSVVFSSLRGGGAGAGAGATLFCSDQSNDRIVVWGLERIRKEEGKDGEEGKTGGEGKDGDGEEKTNRLPEAFRKKNNSEKMELKMVELCTWAHPFKGGGDAEGSSDKVSMLVDAGNTLPGVLAISPAGKIAALKMWPKGRLAGLNNNNQSTVDLTNYEASAGMNRDAVGVALLSRNYACSS</sequence>
<reference evidence="3" key="1">
    <citation type="journal article" date="2023" name="Commun. Biol.">
        <title>Genome analysis of Parmales, the sister group of diatoms, reveals the evolutionary specialization of diatoms from phago-mixotrophs to photoautotrophs.</title>
        <authorList>
            <person name="Ban H."/>
            <person name="Sato S."/>
            <person name="Yoshikawa S."/>
            <person name="Yamada K."/>
            <person name="Nakamura Y."/>
            <person name="Ichinomiya M."/>
            <person name="Sato N."/>
            <person name="Blanc-Mathieu R."/>
            <person name="Endo H."/>
            <person name="Kuwata A."/>
            <person name="Ogata H."/>
        </authorList>
    </citation>
    <scope>NUCLEOTIDE SEQUENCE [LARGE SCALE GENOMIC DNA]</scope>
    <source>
        <strain evidence="3">NIES 3700</strain>
    </source>
</reference>
<feature type="region of interest" description="Disordered" evidence="1">
    <location>
        <begin position="925"/>
        <end position="958"/>
    </location>
</feature>
<dbReference type="Proteomes" id="UP001165122">
    <property type="component" value="Unassembled WGS sequence"/>
</dbReference>
<dbReference type="OrthoDB" id="10332096at2759"/>
<name>A0A9W7C8V5_9STRA</name>
<accession>A0A9W7C8V5</accession>
<gene>
    <name evidence="2" type="ORF">TrLO_g13142</name>
</gene>
<dbReference type="EMBL" id="BRXW01000082">
    <property type="protein sequence ID" value="GMI05195.1"/>
    <property type="molecule type" value="Genomic_DNA"/>
</dbReference>
<comment type="caution">
    <text evidence="2">The sequence shown here is derived from an EMBL/GenBank/DDBJ whole genome shotgun (WGS) entry which is preliminary data.</text>
</comment>